<keyword evidence="3" id="KW-1185">Reference proteome</keyword>
<dbReference type="Proteomes" id="UP000321617">
    <property type="component" value="Unassembled WGS sequence"/>
</dbReference>
<feature type="domain" description="N-acetyltransferase" evidence="1">
    <location>
        <begin position="3"/>
        <end position="162"/>
    </location>
</feature>
<evidence type="ECO:0000259" key="1">
    <source>
        <dbReference type="PROSITE" id="PS51186"/>
    </source>
</evidence>
<comment type="caution">
    <text evidence="2">The sequence shown here is derived from an EMBL/GenBank/DDBJ whole genome shotgun (WGS) entry which is preliminary data.</text>
</comment>
<name>A0A562V485_9ACTN</name>
<gene>
    <name evidence="2" type="ORF">LX16_3404</name>
</gene>
<dbReference type="AlphaFoldDB" id="A0A562V485"/>
<evidence type="ECO:0000313" key="3">
    <source>
        <dbReference type="Proteomes" id="UP000321617"/>
    </source>
</evidence>
<keyword evidence="2" id="KW-0808">Transferase</keyword>
<dbReference type="Pfam" id="PF13302">
    <property type="entry name" value="Acetyltransf_3"/>
    <property type="match status" value="1"/>
</dbReference>
<accession>A0A562V485</accession>
<evidence type="ECO:0000313" key="2">
    <source>
        <dbReference type="EMBL" id="TWJ12642.1"/>
    </source>
</evidence>
<dbReference type="Gene3D" id="3.40.630.30">
    <property type="match status" value="1"/>
</dbReference>
<organism evidence="2 3">
    <name type="scientific">Stackebrandtia albiflava</name>
    <dbReference type="NCBI Taxonomy" id="406432"/>
    <lineage>
        <taxon>Bacteria</taxon>
        <taxon>Bacillati</taxon>
        <taxon>Actinomycetota</taxon>
        <taxon>Actinomycetes</taxon>
        <taxon>Glycomycetales</taxon>
        <taxon>Glycomycetaceae</taxon>
        <taxon>Stackebrandtia</taxon>
    </lineage>
</organism>
<sequence>MTIRYARLTTDDGDALVDFLTGEDWPFHTGGRPDPTRLRERFDAGGFDDAQTRTYWQVTPAGRTGLIRLYDLTDDTAMFDLRLTRNARGRGRGRDAVTWLTGRVFTDFPTVTRLEATTRQDNRAMRRVLTVCGYVKEAHYRRAWPAPDGVRHDSVGYAMLRHDWSTGITTPVDWHDTPEKEAASR</sequence>
<dbReference type="RefSeq" id="WP_211354537.1">
    <property type="nucleotide sequence ID" value="NZ_BAABIJ010000002.1"/>
</dbReference>
<dbReference type="InterPro" id="IPR016181">
    <property type="entry name" value="Acyl_CoA_acyltransferase"/>
</dbReference>
<dbReference type="PROSITE" id="PS51186">
    <property type="entry name" value="GNAT"/>
    <property type="match status" value="1"/>
</dbReference>
<proteinExistence type="predicted"/>
<protein>
    <submittedName>
        <fullName evidence="2">RimJ/RimL family protein N-acetyltransferase</fullName>
    </submittedName>
</protein>
<dbReference type="InterPro" id="IPR000182">
    <property type="entry name" value="GNAT_dom"/>
</dbReference>
<dbReference type="GO" id="GO:0016747">
    <property type="term" value="F:acyltransferase activity, transferring groups other than amino-acyl groups"/>
    <property type="evidence" value="ECO:0007669"/>
    <property type="project" value="InterPro"/>
</dbReference>
<reference evidence="2 3" key="1">
    <citation type="journal article" date="2013" name="Stand. Genomic Sci.">
        <title>Genomic Encyclopedia of Type Strains, Phase I: The one thousand microbial genomes (KMG-I) project.</title>
        <authorList>
            <person name="Kyrpides N.C."/>
            <person name="Woyke T."/>
            <person name="Eisen J.A."/>
            <person name="Garrity G."/>
            <person name="Lilburn T.G."/>
            <person name="Beck B.J."/>
            <person name="Whitman W.B."/>
            <person name="Hugenholtz P."/>
            <person name="Klenk H.P."/>
        </authorList>
    </citation>
    <scope>NUCLEOTIDE SEQUENCE [LARGE SCALE GENOMIC DNA]</scope>
    <source>
        <strain evidence="2 3">DSM 45044</strain>
    </source>
</reference>
<dbReference type="SUPFAM" id="SSF55729">
    <property type="entry name" value="Acyl-CoA N-acyltransferases (Nat)"/>
    <property type="match status" value="1"/>
</dbReference>
<dbReference type="EMBL" id="VLLL01000006">
    <property type="protein sequence ID" value="TWJ12642.1"/>
    <property type="molecule type" value="Genomic_DNA"/>
</dbReference>